<organism evidence="1 2">
    <name type="scientific">Paramuricea clavata</name>
    <name type="common">Red gorgonian</name>
    <name type="synonym">Violescent sea-whip</name>
    <dbReference type="NCBI Taxonomy" id="317549"/>
    <lineage>
        <taxon>Eukaryota</taxon>
        <taxon>Metazoa</taxon>
        <taxon>Cnidaria</taxon>
        <taxon>Anthozoa</taxon>
        <taxon>Octocorallia</taxon>
        <taxon>Malacalcyonacea</taxon>
        <taxon>Plexauridae</taxon>
        <taxon>Paramuricea</taxon>
    </lineage>
</organism>
<protein>
    <submittedName>
        <fullName evidence="1">Uncharacterized protein</fullName>
    </submittedName>
</protein>
<dbReference type="EMBL" id="CACRXK020009708">
    <property type="protein sequence ID" value="CAB4017791.1"/>
    <property type="molecule type" value="Genomic_DNA"/>
</dbReference>
<reference evidence="1" key="1">
    <citation type="submission" date="2020-04" db="EMBL/GenBank/DDBJ databases">
        <authorList>
            <person name="Alioto T."/>
            <person name="Alioto T."/>
            <person name="Gomez Garrido J."/>
        </authorList>
    </citation>
    <scope>NUCLEOTIDE SEQUENCE</scope>
    <source>
        <strain evidence="1">A484AB</strain>
    </source>
</reference>
<comment type="caution">
    <text evidence="1">The sequence shown here is derived from an EMBL/GenBank/DDBJ whole genome shotgun (WGS) entry which is preliminary data.</text>
</comment>
<proteinExistence type="predicted"/>
<dbReference type="Proteomes" id="UP001152795">
    <property type="component" value="Unassembled WGS sequence"/>
</dbReference>
<evidence type="ECO:0000313" key="2">
    <source>
        <dbReference type="Proteomes" id="UP001152795"/>
    </source>
</evidence>
<dbReference type="AlphaFoldDB" id="A0A7D9EVS4"/>
<accession>A0A7D9EVS4</accession>
<evidence type="ECO:0000313" key="1">
    <source>
        <dbReference type="EMBL" id="CAB4017791.1"/>
    </source>
</evidence>
<gene>
    <name evidence="1" type="ORF">PACLA_8A050566</name>
</gene>
<name>A0A7D9EVS4_PARCT</name>
<sequence>MSFFNFLSRRLVFEKSILKSKIRLNLTQNVYNDRIRAQDKLESPAGIPNHIFAFPENYAATTESIDLSDDDIQDVAEVSGVMDEEHIVNFIDQNTKQQCVGLIPNPEKIEANNAIEAY</sequence>
<keyword evidence="2" id="KW-1185">Reference proteome</keyword>